<evidence type="ECO:0000313" key="4">
    <source>
        <dbReference type="Proteomes" id="UP001055804"/>
    </source>
</evidence>
<comment type="caution">
    <text evidence="3">The sequence shown here is derived from an EMBL/GenBank/DDBJ whole genome shotgun (WGS) entry which is preliminary data.</text>
</comment>
<dbReference type="Pfam" id="PF08242">
    <property type="entry name" value="Methyltransf_12"/>
    <property type="match status" value="1"/>
</dbReference>
<dbReference type="GO" id="GO:0008168">
    <property type="term" value="F:methyltransferase activity"/>
    <property type="evidence" value="ECO:0007669"/>
    <property type="project" value="UniProtKB-KW"/>
</dbReference>
<keyword evidence="3" id="KW-0489">Methyltransferase</keyword>
<dbReference type="InterPro" id="IPR029063">
    <property type="entry name" value="SAM-dependent_MTases_sf"/>
</dbReference>
<organism evidence="3 4">
    <name type="scientific">Futiania mangrovi</name>
    <dbReference type="NCBI Taxonomy" id="2959716"/>
    <lineage>
        <taxon>Bacteria</taxon>
        <taxon>Pseudomonadati</taxon>
        <taxon>Pseudomonadota</taxon>
        <taxon>Alphaproteobacteria</taxon>
        <taxon>Futianiales</taxon>
        <taxon>Futianiaceae</taxon>
        <taxon>Futiania</taxon>
    </lineage>
</organism>
<dbReference type="GO" id="GO:0032259">
    <property type="term" value="P:methylation"/>
    <property type="evidence" value="ECO:0007669"/>
    <property type="project" value="UniProtKB-KW"/>
</dbReference>
<evidence type="ECO:0000259" key="2">
    <source>
        <dbReference type="Pfam" id="PF08242"/>
    </source>
</evidence>
<dbReference type="EMBL" id="JAMZFT010000003">
    <property type="protein sequence ID" value="MCP1337299.1"/>
    <property type="molecule type" value="Genomic_DNA"/>
</dbReference>
<feature type="region of interest" description="Disordered" evidence="1">
    <location>
        <begin position="1"/>
        <end position="22"/>
    </location>
</feature>
<dbReference type="Proteomes" id="UP001055804">
    <property type="component" value="Unassembled WGS sequence"/>
</dbReference>
<protein>
    <submittedName>
        <fullName evidence="3">Class I SAM-dependent methyltransferase</fullName>
    </submittedName>
</protein>
<dbReference type="AlphaFoldDB" id="A0A9J6PHL9"/>
<evidence type="ECO:0000313" key="3">
    <source>
        <dbReference type="EMBL" id="MCP1337299.1"/>
    </source>
</evidence>
<dbReference type="Gene3D" id="3.40.50.150">
    <property type="entry name" value="Vaccinia Virus protein VP39"/>
    <property type="match status" value="1"/>
</dbReference>
<dbReference type="InterPro" id="IPR013217">
    <property type="entry name" value="Methyltransf_12"/>
</dbReference>
<accession>A0A9J6PHL9</accession>
<gene>
    <name evidence="3" type="ORF">NJQ99_12830</name>
</gene>
<dbReference type="CDD" id="cd02440">
    <property type="entry name" value="AdoMet_MTases"/>
    <property type="match status" value="1"/>
</dbReference>
<dbReference type="SUPFAM" id="SSF53335">
    <property type="entry name" value="S-adenosyl-L-methionine-dependent methyltransferases"/>
    <property type="match status" value="1"/>
</dbReference>
<sequence>MSDVEAQYENYPYPARDPAEERRRLVEGSPSALAEIRHYVFAGRPLPAPFRALIAGGGTGDAAIQLAQHMADAGLEGEVLYLDLSRASRTVAEKRAEARGLANLRFETGSLLDAASHGTFDYIDCCGVLHHLEDPAAGLSALAQALVPGGGIGLMLYGRIGRRGVYDAQAVLRALSGADEPLAGRVALARAYLANLPATNWLALNPAVGDHRTGGDAGLVDLLLHGRDRAYGVEEMWDLIEGAGLTLSRFIPAARYDPAFYLDDPELVRRAGRLGAREAHATAEQIAGNLKVHVAYAVKPGGKGPRGPARLAPDAVPVPHRLDMAALARVLGTGRTPPVGFDGLTRPLRLPPGADEVVRLIDGRQTLGEIAKGLQGGSRADRTRQAAAVTDALIALGLCLLRSG</sequence>
<keyword evidence="3" id="KW-0808">Transferase</keyword>
<reference evidence="3" key="1">
    <citation type="submission" date="2022-06" db="EMBL/GenBank/DDBJ databases">
        <title>Isolation and Genomics of Futiania mangrovii gen. nov., sp. nov., a Rare and Metabolically-versatile member in the Class Alphaproteobacteria.</title>
        <authorList>
            <person name="Liu L."/>
            <person name="Huang W.-C."/>
            <person name="Pan J."/>
            <person name="Li J."/>
            <person name="Huang Y."/>
            <person name="Du H."/>
            <person name="Liu Y."/>
            <person name="Li M."/>
        </authorList>
    </citation>
    <scope>NUCLEOTIDE SEQUENCE</scope>
    <source>
        <strain evidence="3">FT118</strain>
    </source>
</reference>
<dbReference type="RefSeq" id="WP_269333268.1">
    <property type="nucleotide sequence ID" value="NZ_JAMZFT010000003.1"/>
</dbReference>
<evidence type="ECO:0000256" key="1">
    <source>
        <dbReference type="SAM" id="MobiDB-lite"/>
    </source>
</evidence>
<feature type="domain" description="Methyltransferase type 12" evidence="2">
    <location>
        <begin position="55"/>
        <end position="151"/>
    </location>
</feature>
<name>A0A9J6PHL9_9PROT</name>
<proteinExistence type="predicted"/>
<keyword evidence="4" id="KW-1185">Reference proteome</keyword>